<dbReference type="Pfam" id="PF12697">
    <property type="entry name" value="Abhydrolase_6"/>
    <property type="match status" value="1"/>
</dbReference>
<evidence type="ECO:0000259" key="2">
    <source>
        <dbReference type="Pfam" id="PF12697"/>
    </source>
</evidence>
<dbReference type="Proteomes" id="UP000647183">
    <property type="component" value="Unassembled WGS sequence"/>
</dbReference>
<proteinExistence type="predicted"/>
<feature type="signal peptide" evidence="1">
    <location>
        <begin position="1"/>
        <end position="24"/>
    </location>
</feature>
<reference evidence="3 4" key="1">
    <citation type="submission" date="2020-08" db="EMBL/GenBank/DDBJ databases">
        <title>A Genomic Blueprint of the Chicken Gut Microbiome.</title>
        <authorList>
            <person name="Gilroy R."/>
            <person name="Ravi A."/>
            <person name="Getino M."/>
            <person name="Pursley I."/>
            <person name="Horton D.L."/>
            <person name="Alikhan N.-F."/>
            <person name="Baker D."/>
            <person name="Gharbi K."/>
            <person name="Hall N."/>
            <person name="Watson M."/>
            <person name="Adriaenssens E.M."/>
            <person name="Foster-Nyarko E."/>
            <person name="Jarju S."/>
            <person name="Secka A."/>
            <person name="Antonio M."/>
            <person name="Oren A."/>
            <person name="Chaudhuri R."/>
            <person name="La Ragione R.M."/>
            <person name="Hildebrand F."/>
            <person name="Pallen M.J."/>
        </authorList>
    </citation>
    <scope>NUCLEOTIDE SEQUENCE [LARGE SCALE GENOMIC DNA]</scope>
    <source>
        <strain evidence="3 4">Sa2BVA3</strain>
    </source>
</reference>
<dbReference type="InterPro" id="IPR000073">
    <property type="entry name" value="AB_hydrolase_1"/>
</dbReference>
<dbReference type="InterPro" id="IPR029058">
    <property type="entry name" value="AB_hydrolase_fold"/>
</dbReference>
<dbReference type="GO" id="GO:0016787">
    <property type="term" value="F:hydrolase activity"/>
    <property type="evidence" value="ECO:0007669"/>
    <property type="project" value="UniProtKB-KW"/>
</dbReference>
<feature type="domain" description="AB hydrolase-1" evidence="2">
    <location>
        <begin position="113"/>
        <end position="326"/>
    </location>
</feature>
<protein>
    <submittedName>
        <fullName evidence="3">Alpha/beta hydrolase</fullName>
    </submittedName>
</protein>
<dbReference type="Gene3D" id="3.40.50.1820">
    <property type="entry name" value="alpha/beta hydrolase"/>
    <property type="match status" value="1"/>
</dbReference>
<evidence type="ECO:0000313" key="3">
    <source>
        <dbReference type="EMBL" id="MBD7986821.1"/>
    </source>
</evidence>
<dbReference type="PANTHER" id="PTHR43194:SF2">
    <property type="entry name" value="PEROXISOMAL MEMBRANE PROTEIN LPX1"/>
    <property type="match status" value="1"/>
</dbReference>
<gene>
    <name evidence="3" type="ORF">H9645_02110</name>
</gene>
<dbReference type="PANTHER" id="PTHR43194">
    <property type="entry name" value="HYDROLASE ALPHA/BETA FOLD FAMILY"/>
    <property type="match status" value="1"/>
</dbReference>
<evidence type="ECO:0000256" key="1">
    <source>
        <dbReference type="SAM" id="SignalP"/>
    </source>
</evidence>
<keyword evidence="4" id="KW-1185">Reference proteome</keyword>
<comment type="caution">
    <text evidence="3">The sequence shown here is derived from an EMBL/GenBank/DDBJ whole genome shotgun (WGS) entry which is preliminary data.</text>
</comment>
<sequence length="365" mass="38399">MLRLAALLLACLLLAGFSSLPGLPASLAAHLVAPDGTSPLLPRAPIDAALARLRDREGRVTTRAGVDVFWRAIDPADYALRMSWPRDLGVADTFPDLDFQVPTGPAGTPRGTVVLLHGWMMHGDSMLPWALRLGEAGYRTISIDLRNHGRSGTAPSGYGMREAADVVDVVAALRRQGEVVGPLHVLGVSYGAATAIFAGADPALGAERVVAMESFAMADDAIRDMVPYMLTNAPAPPSAWLTRQWLRWRLNDAVLDAAIERAGDTLGLPLDRVDVAAALAGVPCPLLVHGDADRHVPVAHGRALAASAPHARYIELAGQDHLSLPMQLDVLAPAVLDWFGQPACDAPGILSGAADPVPPTDGSRG</sequence>
<feature type="chain" id="PRO_5045441043" evidence="1">
    <location>
        <begin position="25"/>
        <end position="365"/>
    </location>
</feature>
<keyword evidence="1" id="KW-0732">Signal</keyword>
<keyword evidence="3" id="KW-0378">Hydrolase</keyword>
<dbReference type="RefSeq" id="WP_191728074.1">
    <property type="nucleotide sequence ID" value="NZ_JACSQJ010000001.1"/>
</dbReference>
<name>A0ABR8UFK2_9GAMM</name>
<organism evidence="3 4">
    <name type="scientific">Luteimonas colneyensis</name>
    <dbReference type="NCBI Taxonomy" id="2762230"/>
    <lineage>
        <taxon>Bacteria</taxon>
        <taxon>Pseudomonadati</taxon>
        <taxon>Pseudomonadota</taxon>
        <taxon>Gammaproteobacteria</taxon>
        <taxon>Lysobacterales</taxon>
        <taxon>Lysobacteraceae</taxon>
        <taxon>Luteimonas</taxon>
    </lineage>
</organism>
<evidence type="ECO:0000313" key="4">
    <source>
        <dbReference type="Proteomes" id="UP000647183"/>
    </source>
</evidence>
<accession>A0ABR8UFK2</accession>
<dbReference type="InterPro" id="IPR050228">
    <property type="entry name" value="Carboxylesterase_BioH"/>
</dbReference>
<dbReference type="SUPFAM" id="SSF53474">
    <property type="entry name" value="alpha/beta-Hydrolases"/>
    <property type="match status" value="1"/>
</dbReference>
<dbReference type="EMBL" id="JACSQJ010000001">
    <property type="protein sequence ID" value="MBD7986821.1"/>
    <property type="molecule type" value="Genomic_DNA"/>
</dbReference>